<dbReference type="InterPro" id="IPR050743">
    <property type="entry name" value="2-oxoacid_DH_E2_comp"/>
</dbReference>
<feature type="domain" description="Peripheral subunit-binding (PSBD)" evidence="8">
    <location>
        <begin position="118"/>
        <end position="155"/>
    </location>
</feature>
<evidence type="ECO:0000256" key="4">
    <source>
        <dbReference type="ARBA" id="ARBA00022823"/>
    </source>
</evidence>
<feature type="domain" description="Lipoyl-binding" evidence="7">
    <location>
        <begin position="1"/>
        <end position="76"/>
    </location>
</feature>
<dbReference type="PANTHER" id="PTHR43178:SF5">
    <property type="entry name" value="LIPOAMIDE ACYLTRANSFERASE COMPONENT OF BRANCHED-CHAIN ALPHA-KETO ACID DEHYDROGENASE COMPLEX, MITOCHONDRIAL"/>
    <property type="match status" value="1"/>
</dbReference>
<comment type="similarity">
    <text evidence="2 6">Belongs to the 2-oxoacid dehydrogenase family.</text>
</comment>
<dbReference type="InterPro" id="IPR011053">
    <property type="entry name" value="Single_hybrid_motif"/>
</dbReference>
<evidence type="ECO:0000256" key="2">
    <source>
        <dbReference type="ARBA" id="ARBA00007317"/>
    </source>
</evidence>
<organism evidence="9 10">
    <name type="scientific">Ornithinibacillus caprae</name>
    <dbReference type="NCBI Taxonomy" id="2678566"/>
    <lineage>
        <taxon>Bacteria</taxon>
        <taxon>Bacillati</taxon>
        <taxon>Bacillota</taxon>
        <taxon>Bacilli</taxon>
        <taxon>Bacillales</taxon>
        <taxon>Bacillaceae</taxon>
        <taxon>Ornithinibacillus</taxon>
    </lineage>
</organism>
<dbReference type="GO" id="GO:0005737">
    <property type="term" value="C:cytoplasm"/>
    <property type="evidence" value="ECO:0007669"/>
    <property type="project" value="TreeGrafter"/>
</dbReference>
<dbReference type="PROSITE" id="PS51826">
    <property type="entry name" value="PSBD"/>
    <property type="match status" value="1"/>
</dbReference>
<comment type="caution">
    <text evidence="9">The sequence shown here is derived from an EMBL/GenBank/DDBJ whole genome shotgun (WGS) entry which is preliminary data.</text>
</comment>
<evidence type="ECO:0000256" key="5">
    <source>
        <dbReference type="ARBA" id="ARBA00023315"/>
    </source>
</evidence>
<keyword evidence="3 6" id="KW-0808">Transferase</keyword>
<proteinExistence type="inferred from homology"/>
<dbReference type="InterPro" id="IPR001078">
    <property type="entry name" value="2-oxoacid_DH_actylTfrase"/>
</dbReference>
<dbReference type="CDD" id="cd06849">
    <property type="entry name" value="lipoyl_domain"/>
    <property type="match status" value="1"/>
</dbReference>
<evidence type="ECO:0000256" key="6">
    <source>
        <dbReference type="RuleBase" id="RU003423"/>
    </source>
</evidence>
<dbReference type="PROSITE" id="PS50968">
    <property type="entry name" value="BIOTINYL_LIPOYL"/>
    <property type="match status" value="1"/>
</dbReference>
<dbReference type="Pfam" id="PF00364">
    <property type="entry name" value="Biotin_lipoyl"/>
    <property type="match status" value="1"/>
</dbReference>
<dbReference type="SUPFAM" id="SSF47005">
    <property type="entry name" value="Peripheral subunit-binding domain of 2-oxo acid dehydrogenase complex"/>
    <property type="match status" value="1"/>
</dbReference>
<comment type="cofactor">
    <cofactor evidence="1 6">
        <name>(R)-lipoate</name>
        <dbReference type="ChEBI" id="CHEBI:83088"/>
    </cofactor>
</comment>
<evidence type="ECO:0000259" key="8">
    <source>
        <dbReference type="PROSITE" id="PS51826"/>
    </source>
</evidence>
<dbReference type="InterPro" id="IPR036625">
    <property type="entry name" value="E3-bd_dom_sf"/>
</dbReference>
<dbReference type="Pfam" id="PF02817">
    <property type="entry name" value="E3_binding"/>
    <property type="match status" value="1"/>
</dbReference>
<evidence type="ECO:0000256" key="3">
    <source>
        <dbReference type="ARBA" id="ARBA00022679"/>
    </source>
</evidence>
<dbReference type="InterPro" id="IPR023213">
    <property type="entry name" value="CAT-like_dom_sf"/>
</dbReference>
<dbReference type="EC" id="2.3.1.-" evidence="6"/>
<dbReference type="GO" id="GO:0031405">
    <property type="term" value="F:lipoic acid binding"/>
    <property type="evidence" value="ECO:0007669"/>
    <property type="project" value="TreeGrafter"/>
</dbReference>
<accession>A0A6N8FHC1</accession>
<keyword evidence="10" id="KW-1185">Reference proteome</keyword>
<sequence>MVEVKFHDIGEGMNEGEIINYFVSVGDRVSVDQPLVEMQTDKMVAEIPSPATGTVKAIHHEVGTTVTIGTPILEIDDGKEMNASSEKEVSAAISTPEKPEVFQAHKQQEAKKPPKRIIAAPHTRRIARENDVDIEKVQGSGPAGRVLDEDIFNYIRKQQSQSTKTEEKAQSVASQVNDSIEISETDTIPFTGIRKQIAQKMTTSLSTIPHVTHFDEADVTNLMKLRRELKDTGENISIVAFFLKAIAITLKDFPIFNAQLDEENDVIRLHKNYHIGLATDTTNGLLVPVLRDVDRKNLREIHSEMKELTKKAQEGKLTVQEIRGGTFTISNVGPLGGTAATPIINHPQTGIIAFHKTKKTPVVIEDNQIAVRSIMTMSLSFDHRVADGAYAVRFTNRFNELIENPNRLMLELT</sequence>
<dbReference type="RefSeq" id="WP_155668958.1">
    <property type="nucleotide sequence ID" value="NZ_WOCA01000008.1"/>
</dbReference>
<keyword evidence="5 6" id="KW-0012">Acyltransferase</keyword>
<dbReference type="Gene3D" id="3.30.559.10">
    <property type="entry name" value="Chloramphenicol acetyltransferase-like domain"/>
    <property type="match status" value="1"/>
</dbReference>
<dbReference type="FunFam" id="3.30.559.10:FF:000007">
    <property type="entry name" value="Dihydrolipoamide acetyltransferase component of pyruvate dehydrogenase complex"/>
    <property type="match status" value="1"/>
</dbReference>
<name>A0A6N8FHC1_9BACI</name>
<keyword evidence="4 6" id="KW-0450">Lipoyl</keyword>
<dbReference type="Proteomes" id="UP000469125">
    <property type="component" value="Unassembled WGS sequence"/>
</dbReference>
<dbReference type="Gene3D" id="2.40.50.100">
    <property type="match status" value="1"/>
</dbReference>
<reference evidence="9 10" key="1">
    <citation type="submission" date="2019-11" db="EMBL/GenBank/DDBJ databases">
        <authorList>
            <person name="Li X."/>
        </authorList>
    </citation>
    <scope>NUCLEOTIDE SEQUENCE [LARGE SCALE GENOMIC DNA]</scope>
    <source>
        <strain evidence="9 10">L9</strain>
    </source>
</reference>
<dbReference type="InterPro" id="IPR004167">
    <property type="entry name" value="PSBD"/>
</dbReference>
<dbReference type="Gene3D" id="4.10.320.10">
    <property type="entry name" value="E3-binding domain"/>
    <property type="match status" value="1"/>
</dbReference>
<protein>
    <recommendedName>
        <fullName evidence="6">Dihydrolipoamide acetyltransferase component of pyruvate dehydrogenase complex</fullName>
        <ecNumber evidence="6">2.3.1.-</ecNumber>
    </recommendedName>
</protein>
<dbReference type="Pfam" id="PF00198">
    <property type="entry name" value="2-oxoacid_dh"/>
    <property type="match status" value="1"/>
</dbReference>
<evidence type="ECO:0000313" key="9">
    <source>
        <dbReference type="EMBL" id="MUK88980.1"/>
    </source>
</evidence>
<dbReference type="SUPFAM" id="SSF51230">
    <property type="entry name" value="Single hybrid motif"/>
    <property type="match status" value="1"/>
</dbReference>
<gene>
    <name evidence="9" type="ORF">GMD78_11405</name>
</gene>
<dbReference type="EMBL" id="WOCA01000008">
    <property type="protein sequence ID" value="MUK88980.1"/>
    <property type="molecule type" value="Genomic_DNA"/>
</dbReference>
<evidence type="ECO:0000313" key="10">
    <source>
        <dbReference type="Proteomes" id="UP000469125"/>
    </source>
</evidence>
<dbReference type="InterPro" id="IPR000089">
    <property type="entry name" value="Biotin_lipoyl"/>
</dbReference>
<dbReference type="SUPFAM" id="SSF52777">
    <property type="entry name" value="CoA-dependent acyltransferases"/>
    <property type="match status" value="1"/>
</dbReference>
<dbReference type="AlphaFoldDB" id="A0A6N8FHC1"/>
<evidence type="ECO:0000256" key="1">
    <source>
        <dbReference type="ARBA" id="ARBA00001938"/>
    </source>
</evidence>
<dbReference type="PANTHER" id="PTHR43178">
    <property type="entry name" value="DIHYDROLIPOAMIDE ACETYLTRANSFERASE COMPONENT OF PYRUVATE DEHYDROGENASE COMPLEX"/>
    <property type="match status" value="1"/>
</dbReference>
<dbReference type="GO" id="GO:0016407">
    <property type="term" value="F:acetyltransferase activity"/>
    <property type="evidence" value="ECO:0007669"/>
    <property type="project" value="TreeGrafter"/>
</dbReference>
<evidence type="ECO:0000259" key="7">
    <source>
        <dbReference type="PROSITE" id="PS50968"/>
    </source>
</evidence>